<dbReference type="Proteomes" id="UP000018958">
    <property type="component" value="Unassembled WGS sequence"/>
</dbReference>
<keyword evidence="1" id="KW-0175">Coiled coil</keyword>
<evidence type="ECO:0000256" key="1">
    <source>
        <dbReference type="SAM" id="Coils"/>
    </source>
</evidence>
<feature type="compositionally biased region" description="Low complexity" evidence="2">
    <location>
        <begin position="430"/>
        <end position="479"/>
    </location>
</feature>
<dbReference type="EMBL" id="ANIX01003979">
    <property type="protein sequence ID" value="ETP02929.1"/>
    <property type="molecule type" value="Genomic_DNA"/>
</dbReference>
<protein>
    <recommendedName>
        <fullName evidence="5">Autophagy-related protein 16 domain-containing protein</fullName>
    </recommendedName>
</protein>
<feature type="coiled-coil region" evidence="1">
    <location>
        <begin position="197"/>
        <end position="263"/>
    </location>
</feature>
<name>W2VZX2_PHYNI</name>
<gene>
    <name evidence="3" type="ORF">F441_20059</name>
</gene>
<evidence type="ECO:0000256" key="2">
    <source>
        <dbReference type="SAM" id="MobiDB-lite"/>
    </source>
</evidence>
<comment type="caution">
    <text evidence="3">The sequence shown here is derived from an EMBL/GenBank/DDBJ whole genome shotgun (WGS) entry which is preliminary data.</text>
</comment>
<accession>W2VZX2</accession>
<feature type="compositionally biased region" description="Low complexity" evidence="2">
    <location>
        <begin position="13"/>
        <end position="26"/>
    </location>
</feature>
<dbReference type="AlphaFoldDB" id="W2VZX2"/>
<feature type="region of interest" description="Disordered" evidence="2">
    <location>
        <begin position="347"/>
        <end position="392"/>
    </location>
</feature>
<proteinExistence type="predicted"/>
<evidence type="ECO:0000313" key="3">
    <source>
        <dbReference type="EMBL" id="ETP02929.1"/>
    </source>
</evidence>
<feature type="region of interest" description="Disordered" evidence="2">
    <location>
        <begin position="410"/>
        <end position="513"/>
    </location>
</feature>
<reference evidence="3 4" key="1">
    <citation type="submission" date="2013-11" db="EMBL/GenBank/DDBJ databases">
        <title>The Genome Sequence of Phytophthora parasitica CJ01A1.</title>
        <authorList>
            <consortium name="The Broad Institute Genomics Platform"/>
            <person name="Russ C."/>
            <person name="Tyler B."/>
            <person name="Panabieres F."/>
            <person name="Shan W."/>
            <person name="Tripathy S."/>
            <person name="Grunwald N."/>
            <person name="Machado M."/>
            <person name="Johnson C.S."/>
            <person name="Walker B."/>
            <person name="Young S.K."/>
            <person name="Zeng Q."/>
            <person name="Gargeya S."/>
            <person name="Fitzgerald M."/>
            <person name="Haas B."/>
            <person name="Abouelleil A."/>
            <person name="Allen A.W."/>
            <person name="Alvarado L."/>
            <person name="Arachchi H.M."/>
            <person name="Berlin A.M."/>
            <person name="Chapman S.B."/>
            <person name="Gainer-Dewar J."/>
            <person name="Goldberg J."/>
            <person name="Griggs A."/>
            <person name="Gujja S."/>
            <person name="Hansen M."/>
            <person name="Howarth C."/>
            <person name="Imamovic A."/>
            <person name="Ireland A."/>
            <person name="Larimer J."/>
            <person name="McCowan C."/>
            <person name="Murphy C."/>
            <person name="Pearson M."/>
            <person name="Poon T.W."/>
            <person name="Priest M."/>
            <person name="Roberts A."/>
            <person name="Saif S."/>
            <person name="Shea T."/>
            <person name="Sisk P."/>
            <person name="Sykes S."/>
            <person name="Wortman J."/>
            <person name="Nusbaum C."/>
            <person name="Birren B."/>
        </authorList>
    </citation>
    <scope>NUCLEOTIDE SEQUENCE [LARGE SCALE GENOMIC DNA]</scope>
    <source>
        <strain evidence="3 4">CJ01A1</strain>
    </source>
</reference>
<feature type="region of interest" description="Disordered" evidence="2">
    <location>
        <begin position="1"/>
        <end position="26"/>
    </location>
</feature>
<feature type="compositionally biased region" description="Low complexity" evidence="2">
    <location>
        <begin position="376"/>
        <end position="392"/>
    </location>
</feature>
<evidence type="ECO:0000313" key="4">
    <source>
        <dbReference type="Proteomes" id="UP000018958"/>
    </source>
</evidence>
<evidence type="ECO:0008006" key="5">
    <source>
        <dbReference type="Google" id="ProtNLM"/>
    </source>
</evidence>
<organism evidence="3 4">
    <name type="scientific">Phytophthora nicotianae CJ01A1</name>
    <dbReference type="NCBI Taxonomy" id="1317063"/>
    <lineage>
        <taxon>Eukaryota</taxon>
        <taxon>Sar</taxon>
        <taxon>Stramenopiles</taxon>
        <taxon>Oomycota</taxon>
        <taxon>Peronosporomycetes</taxon>
        <taxon>Peronosporales</taxon>
        <taxon>Peronosporaceae</taxon>
        <taxon>Phytophthora</taxon>
    </lineage>
</organism>
<sequence length="599" mass="65527">MSSDSNVFVDLTSSPGSSPRSAPRGSLATVSTIELADPSLDLASVRASLSALPQSVDQVETLHELCSDHENLRRNFLTTRLCAKDLDRQLADAANAASPYVLFCQRKYDLVRHQLESTQTKLAECLDALQERFDNSHELEACRLRYRDLEIRYNEVVSEFLDRICTLEAQLAAASSFDVISRGTASLPPLLESATSRKAAQAEVTRLEAAIEHKTRRLRTLRDKYERRLRVADTTITTHTTELGRLQDRVSTLDRDLQKASQRVQRIVSQRLEILSPGWKGGLTKSRGLRSRVRTSSPCSQRFSGRETLWRFKEMKLGQLGERFMEGTDLGAERDQAQERLSNIASFLPSAPGHKRARSEAESPAQSTRVSKAARSTSHLSQASTSSHAPASGSSIEVLSAVAAGQKAKGSVLSPSSAGPPDHLPRSVRSTAKSSSGGASSSPAASEAGAHTDGGESSSGEYSSSRVCDSDAAGSDSSSPELSRAKNKFGMPSGPLSDAELATLPPTTVPRSEWLPGYRDRRSFRGHDIVPWSAQDIRQTSIVEMDADLLFHHYTKPMEWLIPLRDPVPQSGEWRDDPVDENNVRDLIESAPWKILAAP</sequence>
<feature type="non-terminal residue" evidence="3">
    <location>
        <position position="599"/>
    </location>
</feature>